<dbReference type="RefSeq" id="WP_190877499.1">
    <property type="nucleotide sequence ID" value="NZ_JACJSK010000006.1"/>
</dbReference>
<gene>
    <name evidence="2" type="ORF">H6G72_05475</name>
</gene>
<dbReference type="PANTHER" id="PTHR35400:SF1">
    <property type="entry name" value="SLR1083 PROTEIN"/>
    <property type="match status" value="1"/>
</dbReference>
<comment type="caution">
    <text evidence="2">The sequence shown here is derived from an EMBL/GenBank/DDBJ whole genome shotgun (WGS) entry which is preliminary data.</text>
</comment>
<name>A0ABR8E9B1_9CYAN</name>
<dbReference type="SUPFAM" id="SSF52980">
    <property type="entry name" value="Restriction endonuclease-like"/>
    <property type="match status" value="1"/>
</dbReference>
<evidence type="ECO:0000259" key="1">
    <source>
        <dbReference type="Pfam" id="PF05685"/>
    </source>
</evidence>
<dbReference type="EMBL" id="JACJSK010000006">
    <property type="protein sequence ID" value="MBD2543311.1"/>
    <property type="molecule type" value="Genomic_DNA"/>
</dbReference>
<dbReference type="InterPro" id="IPR012296">
    <property type="entry name" value="Nuclease_put_TT1808"/>
</dbReference>
<dbReference type="PANTHER" id="PTHR35400">
    <property type="entry name" value="SLR1083 PROTEIN"/>
    <property type="match status" value="1"/>
</dbReference>
<dbReference type="InterPro" id="IPR008538">
    <property type="entry name" value="Uma2"/>
</dbReference>
<keyword evidence="3" id="KW-1185">Reference proteome</keyword>
<sequence>MTISLAKWTMEDYHQIVETGLLDDRPVELLNGEIVEMSPEGVPHAYFSTKAGEYLTRLLGDKPDGIADAYRALVSPAKPITLPNDSEPEPDIAIVQRLGREYLNHHPYPENIFWLIEYANSSLEKDSTLKYRIYAEAGIPEYWLVNLKRGELIVFREPRHGEYASKMTLTAGEITPLAFPDVKISVAALISD</sequence>
<accession>A0ABR8E9B1</accession>
<evidence type="ECO:0000313" key="3">
    <source>
        <dbReference type="Proteomes" id="UP000641954"/>
    </source>
</evidence>
<organism evidence="2 3">
    <name type="scientific">Planktothricoides raciborskii FACHB-1370</name>
    <dbReference type="NCBI Taxonomy" id="2949576"/>
    <lineage>
        <taxon>Bacteria</taxon>
        <taxon>Bacillati</taxon>
        <taxon>Cyanobacteriota</taxon>
        <taxon>Cyanophyceae</taxon>
        <taxon>Oscillatoriophycideae</taxon>
        <taxon>Oscillatoriales</taxon>
        <taxon>Oscillatoriaceae</taxon>
        <taxon>Planktothricoides</taxon>
    </lineage>
</organism>
<proteinExistence type="predicted"/>
<evidence type="ECO:0000313" key="2">
    <source>
        <dbReference type="EMBL" id="MBD2543311.1"/>
    </source>
</evidence>
<keyword evidence="2" id="KW-0540">Nuclease</keyword>
<reference evidence="2 3" key="1">
    <citation type="journal article" date="2020" name="ISME J.">
        <title>Comparative genomics reveals insights into cyanobacterial evolution and habitat adaptation.</title>
        <authorList>
            <person name="Chen M.Y."/>
            <person name="Teng W.K."/>
            <person name="Zhao L."/>
            <person name="Hu C.X."/>
            <person name="Zhou Y.K."/>
            <person name="Han B.P."/>
            <person name="Song L.R."/>
            <person name="Shu W.S."/>
        </authorList>
    </citation>
    <scope>NUCLEOTIDE SEQUENCE [LARGE SCALE GENOMIC DNA]</scope>
    <source>
        <strain evidence="2 3">FACHB-1370</strain>
    </source>
</reference>
<dbReference type="InterPro" id="IPR011335">
    <property type="entry name" value="Restrct_endonuc-II-like"/>
</dbReference>
<keyword evidence="2" id="KW-0378">Hydrolase</keyword>
<dbReference type="GO" id="GO:0004519">
    <property type="term" value="F:endonuclease activity"/>
    <property type="evidence" value="ECO:0007669"/>
    <property type="project" value="UniProtKB-KW"/>
</dbReference>
<feature type="domain" description="Putative restriction endonuclease" evidence="1">
    <location>
        <begin position="11"/>
        <end position="186"/>
    </location>
</feature>
<dbReference type="Proteomes" id="UP000641954">
    <property type="component" value="Unassembled WGS sequence"/>
</dbReference>
<protein>
    <submittedName>
        <fullName evidence="2">Uma2 family endonuclease</fullName>
    </submittedName>
</protein>
<dbReference type="Pfam" id="PF05685">
    <property type="entry name" value="Uma2"/>
    <property type="match status" value="1"/>
</dbReference>
<keyword evidence="2" id="KW-0255">Endonuclease</keyword>
<dbReference type="CDD" id="cd06260">
    <property type="entry name" value="DUF820-like"/>
    <property type="match status" value="1"/>
</dbReference>
<dbReference type="Gene3D" id="3.90.1570.10">
    <property type="entry name" value="tt1808, chain A"/>
    <property type="match status" value="1"/>
</dbReference>